<comment type="caution">
    <text evidence="1">The sequence shown here is derived from an EMBL/GenBank/DDBJ whole genome shotgun (WGS) entry which is preliminary data.</text>
</comment>
<evidence type="ECO:0008006" key="2">
    <source>
        <dbReference type="Google" id="ProtNLM"/>
    </source>
</evidence>
<dbReference type="SUPFAM" id="SSF47986">
    <property type="entry name" value="DEATH domain"/>
    <property type="match status" value="1"/>
</dbReference>
<sequence length="496" mass="56056">MRYPAFAFLICFSVCSFGMWQQPSDDEETDFDSEMVTDVKNLCPSLFSDTTVQQNIKKISVPRLLYRELIPTLYANHLETIEKEGAAQKGMADIFYSFMSTIDTTKETELFSNLAAATFNRVAPWKADYFLASIIKAWLSIMEHENREEDSNLNTMYQQAEQILNEVQKCTNQKTMKRLEEVVTTALPMNYYDLSVVNRKIEPQYPLLTKTQIEQAKIQERSLNLAKHVQPYIPYNFSTLKKSTTKKQQRKDFLQNLNSGLKAAALMYPQKDFPHYHESLLEKAKIISSEIFFPNFVMPPIGVRDSFSFADLSTVLNEAINSDSDSLAGGSLLVVSLVSLNNQCENCQDNQSQRIHCFLTSCLQKIFEQIPRNYHDICFAATGIYPSHITETRPSYTQAAPSYASQGSTINSKCSDKVLLEVARNMSTEMWQLAVHLGIKNSTVAEISADNRGSVGATNFKILKSWSNNGGLKMSLSQALKNCGNSKLACEIEKML</sequence>
<protein>
    <recommendedName>
        <fullName evidence="2">Death domain-containing protein</fullName>
    </recommendedName>
</protein>
<dbReference type="InterPro" id="IPR011029">
    <property type="entry name" value="DEATH-like_dom_sf"/>
</dbReference>
<dbReference type="CDD" id="cd01670">
    <property type="entry name" value="Death"/>
    <property type="match status" value="1"/>
</dbReference>
<name>A0A2H9TA57_9ZZZZ</name>
<dbReference type="AlphaFoldDB" id="A0A2H9TA57"/>
<reference evidence="1" key="1">
    <citation type="journal article" date="2017" name="Appl. Environ. Microbiol.">
        <title>Molecular characterization of an Endozoicomonas-like organism causing infection in king scallop Pecten maximus L.</title>
        <authorList>
            <person name="Cano I."/>
            <person name="van Aerle R."/>
            <person name="Ross S."/>
            <person name="Verner-Jeffreys D.W."/>
            <person name="Paley R.K."/>
            <person name="Rimmer G."/>
            <person name="Ryder D."/>
            <person name="Hooper P."/>
            <person name="Stone D."/>
            <person name="Feist S.W."/>
        </authorList>
    </citation>
    <scope>NUCLEOTIDE SEQUENCE</scope>
</reference>
<gene>
    <name evidence="1" type="ORF">CI610_00870</name>
</gene>
<dbReference type="Gene3D" id="1.10.533.10">
    <property type="entry name" value="Death Domain, Fas"/>
    <property type="match status" value="1"/>
</dbReference>
<dbReference type="EMBL" id="NSIT01000030">
    <property type="protein sequence ID" value="PJE80145.1"/>
    <property type="molecule type" value="Genomic_DNA"/>
</dbReference>
<organism evidence="1">
    <name type="scientific">invertebrate metagenome</name>
    <dbReference type="NCBI Taxonomy" id="1711999"/>
    <lineage>
        <taxon>unclassified sequences</taxon>
        <taxon>metagenomes</taxon>
        <taxon>organismal metagenomes</taxon>
    </lineage>
</organism>
<accession>A0A2H9TA57</accession>
<evidence type="ECO:0000313" key="1">
    <source>
        <dbReference type="EMBL" id="PJE80145.1"/>
    </source>
</evidence>
<proteinExistence type="predicted"/>